<reference evidence="4" key="1">
    <citation type="submission" date="2020-04" db="EMBL/GenBank/DDBJ databases">
        <title>Description of Shewanella salipaludis sp. nov., isolated from a salt marsh.</title>
        <authorList>
            <person name="Park S."/>
            <person name="Yoon J.-H."/>
        </authorList>
    </citation>
    <scope>NUCLEOTIDE SEQUENCE</scope>
    <source>
        <strain evidence="4">SHSM-M6</strain>
    </source>
</reference>
<dbReference type="Pfam" id="PF21001">
    <property type="entry name" value="YqiJ_N"/>
    <property type="match status" value="1"/>
</dbReference>
<evidence type="ECO:0000313" key="5">
    <source>
        <dbReference type="Proteomes" id="UP000737113"/>
    </source>
</evidence>
<organism evidence="4 5">
    <name type="scientific">Shewanella salipaludis</name>
    <dbReference type="NCBI Taxonomy" id="2723052"/>
    <lineage>
        <taxon>Bacteria</taxon>
        <taxon>Pseudomonadati</taxon>
        <taxon>Pseudomonadota</taxon>
        <taxon>Gammaproteobacteria</taxon>
        <taxon>Alteromonadales</taxon>
        <taxon>Shewanellaceae</taxon>
        <taxon>Shewanella</taxon>
    </lineage>
</organism>
<feature type="transmembrane region" description="Helical" evidence="1">
    <location>
        <begin position="12"/>
        <end position="35"/>
    </location>
</feature>
<evidence type="ECO:0000259" key="3">
    <source>
        <dbReference type="Pfam" id="PF21001"/>
    </source>
</evidence>
<accession>A0A972FUQ8</accession>
<dbReference type="InterPro" id="IPR048376">
    <property type="entry name" value="YqiJ_N"/>
</dbReference>
<feature type="transmembrane region" description="Helical" evidence="1">
    <location>
        <begin position="74"/>
        <end position="96"/>
    </location>
</feature>
<gene>
    <name evidence="4" type="ORF">HC757_10905</name>
</gene>
<proteinExistence type="predicted"/>
<dbReference type="AlphaFoldDB" id="A0A972FUQ8"/>
<evidence type="ECO:0000256" key="1">
    <source>
        <dbReference type="SAM" id="Phobius"/>
    </source>
</evidence>
<dbReference type="EMBL" id="JAAXYH010000007">
    <property type="protein sequence ID" value="NMH65674.1"/>
    <property type="molecule type" value="Genomic_DNA"/>
</dbReference>
<dbReference type="Proteomes" id="UP000737113">
    <property type="component" value="Unassembled WGS sequence"/>
</dbReference>
<feature type="domain" description="Inner membrane protein YqiJ OB-fold" evidence="2">
    <location>
        <begin position="145"/>
        <end position="206"/>
    </location>
</feature>
<dbReference type="RefSeq" id="WP_169564407.1">
    <property type="nucleotide sequence ID" value="NZ_JAAXYH010000007.1"/>
</dbReference>
<dbReference type="InterPro" id="IPR010840">
    <property type="entry name" value="YqiJ_OB"/>
</dbReference>
<evidence type="ECO:0000313" key="4">
    <source>
        <dbReference type="EMBL" id="NMH65674.1"/>
    </source>
</evidence>
<keyword evidence="1" id="KW-0812">Transmembrane</keyword>
<comment type="caution">
    <text evidence="4">The sequence shown here is derived from an EMBL/GenBank/DDBJ whole genome shotgun (WGS) entry which is preliminary data.</text>
</comment>
<keyword evidence="5" id="KW-1185">Reference proteome</keyword>
<evidence type="ECO:0000259" key="2">
    <source>
        <dbReference type="Pfam" id="PF07290"/>
    </source>
</evidence>
<sequence length="214" mass="23349">MMAFLMVQANVPYTVSLVLVLTLGVVELMTLLTGVSMLNAIDRWVPADVDYDNPEPSLSLSALSGWLSVNRLPLLIWFVLAMSSFALAGFGVNLISLLYSGQMLPQPYSLPLAVCLASLSCHYCGCFLARRLSQDFPETFSVDDLSGCIATITLGCATKGAPSEALVWDQYQRPHYVLVEPESSGRTLDVGARVMLLNYDGQAWSATQFDRDPV</sequence>
<name>A0A972FUQ8_9GAMM</name>
<dbReference type="Pfam" id="PF07290">
    <property type="entry name" value="YqiJ_OB"/>
    <property type="match status" value="1"/>
</dbReference>
<keyword evidence="1" id="KW-1133">Transmembrane helix</keyword>
<protein>
    <submittedName>
        <fullName evidence="4">YqiJ family protein</fullName>
    </submittedName>
</protein>
<feature type="domain" description="Inner membrane protein YqiJ N-terminal" evidence="3">
    <location>
        <begin position="10"/>
        <end position="117"/>
    </location>
</feature>
<keyword evidence="1" id="KW-0472">Membrane</keyword>